<feature type="compositionally biased region" description="Basic and acidic residues" evidence="1">
    <location>
        <begin position="205"/>
        <end position="216"/>
    </location>
</feature>
<evidence type="ECO:0000313" key="3">
    <source>
        <dbReference type="EMBL" id="KAK4101430.1"/>
    </source>
</evidence>
<reference evidence="3" key="1">
    <citation type="journal article" date="2023" name="Mol. Phylogenet. Evol.">
        <title>Genome-scale phylogeny and comparative genomics of the fungal order Sordariales.</title>
        <authorList>
            <person name="Hensen N."/>
            <person name="Bonometti L."/>
            <person name="Westerberg I."/>
            <person name="Brannstrom I.O."/>
            <person name="Guillou S."/>
            <person name="Cros-Aarteil S."/>
            <person name="Calhoun S."/>
            <person name="Haridas S."/>
            <person name="Kuo A."/>
            <person name="Mondo S."/>
            <person name="Pangilinan J."/>
            <person name="Riley R."/>
            <person name="LaButti K."/>
            <person name="Andreopoulos B."/>
            <person name="Lipzen A."/>
            <person name="Chen C."/>
            <person name="Yan M."/>
            <person name="Daum C."/>
            <person name="Ng V."/>
            <person name="Clum A."/>
            <person name="Steindorff A."/>
            <person name="Ohm R.A."/>
            <person name="Martin F."/>
            <person name="Silar P."/>
            <person name="Natvig D.O."/>
            <person name="Lalanne C."/>
            <person name="Gautier V."/>
            <person name="Ament-Velasquez S.L."/>
            <person name="Kruys A."/>
            <person name="Hutchinson M.I."/>
            <person name="Powell A.J."/>
            <person name="Barry K."/>
            <person name="Miller A.N."/>
            <person name="Grigoriev I.V."/>
            <person name="Debuchy R."/>
            <person name="Gladieux P."/>
            <person name="Hiltunen Thoren M."/>
            <person name="Johannesson H."/>
        </authorList>
    </citation>
    <scope>NUCLEOTIDE SEQUENCE</scope>
    <source>
        <strain evidence="3">CBS 757.83</strain>
    </source>
</reference>
<comment type="caution">
    <text evidence="3">The sequence shown here is derived from an EMBL/GenBank/DDBJ whole genome shotgun (WGS) entry which is preliminary data.</text>
</comment>
<dbReference type="AlphaFoldDB" id="A0AAN6Q0N4"/>
<keyword evidence="4" id="KW-1185">Reference proteome</keyword>
<dbReference type="Proteomes" id="UP001305647">
    <property type="component" value="Unassembled WGS sequence"/>
</dbReference>
<proteinExistence type="predicted"/>
<gene>
    <name evidence="3" type="ORF">N658DRAFT_60238</name>
</gene>
<keyword evidence="2" id="KW-0732">Signal</keyword>
<organism evidence="3 4">
    <name type="scientific">Parathielavia hyrcaniae</name>
    <dbReference type="NCBI Taxonomy" id="113614"/>
    <lineage>
        <taxon>Eukaryota</taxon>
        <taxon>Fungi</taxon>
        <taxon>Dikarya</taxon>
        <taxon>Ascomycota</taxon>
        <taxon>Pezizomycotina</taxon>
        <taxon>Sordariomycetes</taxon>
        <taxon>Sordariomycetidae</taxon>
        <taxon>Sordariales</taxon>
        <taxon>Chaetomiaceae</taxon>
        <taxon>Parathielavia</taxon>
    </lineage>
</organism>
<sequence length="340" mass="36994">MAALRGAAWLLASGLAAAQYRQDYEVNRVPNGLGGTDTTFFWSPARGGTTLDDQVIDISPEVVYLTYNCHHMTSICDNAYIFIQSDRGLHLHGDGDGIAAQVMTYTDKEATNLKHPIVNENQQKRSDGGNASEPVPAWRSGALYEHLLALAEAGHGRRHVAHANETEANASVGQQTWADMGLQTRWQLGDLQNLVRDEENDGDDSFPRAREPKPEPEPAPEPVNHPAAAPVITPLAKRATPSDLKRARAIVKNAIVESARRNEARYKNPLRNQYRLKSGTVIEGETAAERRRRQAGEEAAPPLLYITDEIAAAAALVAEADAVTTFGNQTPVILGQLLDG</sequence>
<feature type="region of interest" description="Disordered" evidence="1">
    <location>
        <begin position="197"/>
        <end position="227"/>
    </location>
</feature>
<dbReference type="EMBL" id="MU863635">
    <property type="protein sequence ID" value="KAK4101430.1"/>
    <property type="molecule type" value="Genomic_DNA"/>
</dbReference>
<reference evidence="3" key="2">
    <citation type="submission" date="2023-05" db="EMBL/GenBank/DDBJ databases">
        <authorList>
            <consortium name="Lawrence Berkeley National Laboratory"/>
            <person name="Steindorff A."/>
            <person name="Hensen N."/>
            <person name="Bonometti L."/>
            <person name="Westerberg I."/>
            <person name="Brannstrom I.O."/>
            <person name="Guillou S."/>
            <person name="Cros-Aarteil S."/>
            <person name="Calhoun S."/>
            <person name="Haridas S."/>
            <person name="Kuo A."/>
            <person name="Mondo S."/>
            <person name="Pangilinan J."/>
            <person name="Riley R."/>
            <person name="Labutti K."/>
            <person name="Andreopoulos B."/>
            <person name="Lipzen A."/>
            <person name="Chen C."/>
            <person name="Yanf M."/>
            <person name="Daum C."/>
            <person name="Ng V."/>
            <person name="Clum A."/>
            <person name="Ohm R."/>
            <person name="Martin F."/>
            <person name="Silar P."/>
            <person name="Natvig D."/>
            <person name="Lalanne C."/>
            <person name="Gautier V."/>
            <person name="Ament-Velasquez S.L."/>
            <person name="Kruys A."/>
            <person name="Hutchinson M.I."/>
            <person name="Powell A.J."/>
            <person name="Barry K."/>
            <person name="Miller A.N."/>
            <person name="Grigoriev I.V."/>
            <person name="Debuchy R."/>
            <person name="Gladieux P."/>
            <person name="Thoren M.H."/>
            <person name="Johannesson H."/>
        </authorList>
    </citation>
    <scope>NUCLEOTIDE SEQUENCE</scope>
    <source>
        <strain evidence="3">CBS 757.83</strain>
    </source>
</reference>
<feature type="chain" id="PRO_5043011782" evidence="2">
    <location>
        <begin position="19"/>
        <end position="340"/>
    </location>
</feature>
<protein>
    <submittedName>
        <fullName evidence="3">Uncharacterized protein</fullName>
    </submittedName>
</protein>
<evidence type="ECO:0000313" key="4">
    <source>
        <dbReference type="Proteomes" id="UP001305647"/>
    </source>
</evidence>
<name>A0AAN6Q0N4_9PEZI</name>
<evidence type="ECO:0000256" key="1">
    <source>
        <dbReference type="SAM" id="MobiDB-lite"/>
    </source>
</evidence>
<evidence type="ECO:0000256" key="2">
    <source>
        <dbReference type="SAM" id="SignalP"/>
    </source>
</evidence>
<feature type="signal peptide" evidence="2">
    <location>
        <begin position="1"/>
        <end position="18"/>
    </location>
</feature>
<accession>A0AAN6Q0N4</accession>